<feature type="domain" description="LiaF transmembrane" evidence="2">
    <location>
        <begin position="19"/>
        <end position="110"/>
    </location>
</feature>
<name>A0A941EA05_9BURK</name>
<comment type="caution">
    <text evidence="3">The sequence shown here is derived from an EMBL/GenBank/DDBJ whole genome shotgun (WGS) entry which is preliminary data.</text>
</comment>
<accession>A0A941EA05</accession>
<dbReference type="InterPro" id="IPR054331">
    <property type="entry name" value="LiaF_TM"/>
</dbReference>
<evidence type="ECO:0000256" key="1">
    <source>
        <dbReference type="SAM" id="Phobius"/>
    </source>
</evidence>
<protein>
    <recommendedName>
        <fullName evidence="2">LiaF transmembrane domain-containing protein</fullName>
    </recommendedName>
</protein>
<evidence type="ECO:0000313" key="4">
    <source>
        <dbReference type="Proteomes" id="UP000678545"/>
    </source>
</evidence>
<evidence type="ECO:0000259" key="2">
    <source>
        <dbReference type="Pfam" id="PF22570"/>
    </source>
</evidence>
<feature type="transmembrane region" description="Helical" evidence="1">
    <location>
        <begin position="96"/>
        <end position="115"/>
    </location>
</feature>
<proteinExistence type="predicted"/>
<dbReference type="EMBL" id="JAGSPJ010000006">
    <property type="protein sequence ID" value="MBR7801323.1"/>
    <property type="molecule type" value="Genomic_DNA"/>
</dbReference>
<dbReference type="Pfam" id="PF22570">
    <property type="entry name" value="LiaF-TM"/>
    <property type="match status" value="1"/>
</dbReference>
<evidence type="ECO:0000313" key="3">
    <source>
        <dbReference type="EMBL" id="MBR7801323.1"/>
    </source>
</evidence>
<sequence length="119" mass="14037">MSNETRVRKTRKSFDQFEFGLTLIVVGCVFLLYQYQIIDLHWRWWTIWALFASLFGSIKIIRGPELSDRIDGVFQIALGLTLYAMFERMWGLNFFIHWPILLIGLGITSLAKYLVRSKE</sequence>
<keyword evidence="4" id="KW-1185">Reference proteome</keyword>
<dbReference type="RefSeq" id="WP_212676432.1">
    <property type="nucleotide sequence ID" value="NZ_JAGSPJ010000006.1"/>
</dbReference>
<keyword evidence="1" id="KW-0812">Transmembrane</keyword>
<feature type="transmembrane region" description="Helical" evidence="1">
    <location>
        <begin position="44"/>
        <end position="61"/>
    </location>
</feature>
<gene>
    <name evidence="3" type="ORF">KDM90_15040</name>
</gene>
<feature type="transmembrane region" description="Helical" evidence="1">
    <location>
        <begin position="21"/>
        <end position="38"/>
    </location>
</feature>
<feature type="transmembrane region" description="Helical" evidence="1">
    <location>
        <begin position="73"/>
        <end position="90"/>
    </location>
</feature>
<dbReference type="Proteomes" id="UP000678545">
    <property type="component" value="Unassembled WGS sequence"/>
</dbReference>
<reference evidence="3" key="1">
    <citation type="submission" date="2021-04" db="EMBL/GenBank/DDBJ databases">
        <title>novel species isolated from subtropical streams in China.</title>
        <authorList>
            <person name="Lu H."/>
        </authorList>
    </citation>
    <scope>NUCLEOTIDE SEQUENCE</scope>
    <source>
        <strain evidence="3">FT137W</strain>
    </source>
</reference>
<keyword evidence="1" id="KW-1133">Transmembrane helix</keyword>
<keyword evidence="1" id="KW-0472">Membrane</keyword>
<organism evidence="3 4">
    <name type="scientific">Undibacterium fentianense</name>
    <dbReference type="NCBI Taxonomy" id="2828728"/>
    <lineage>
        <taxon>Bacteria</taxon>
        <taxon>Pseudomonadati</taxon>
        <taxon>Pseudomonadota</taxon>
        <taxon>Betaproteobacteria</taxon>
        <taxon>Burkholderiales</taxon>
        <taxon>Oxalobacteraceae</taxon>
        <taxon>Undibacterium</taxon>
    </lineage>
</organism>
<dbReference type="AlphaFoldDB" id="A0A941EA05"/>